<dbReference type="CDD" id="cd00371">
    <property type="entry name" value="HMA"/>
    <property type="match status" value="1"/>
</dbReference>
<dbReference type="SUPFAM" id="SSF55008">
    <property type="entry name" value="HMA, heavy metal-associated domain"/>
    <property type="match status" value="1"/>
</dbReference>
<dbReference type="PROSITE" id="PS50846">
    <property type="entry name" value="HMA_2"/>
    <property type="match status" value="1"/>
</dbReference>
<reference evidence="3 4" key="1">
    <citation type="submission" date="2016-11" db="EMBL/GenBank/DDBJ databases">
        <authorList>
            <person name="Jaros S."/>
            <person name="Januszkiewicz K."/>
            <person name="Wedrychowicz H."/>
        </authorList>
    </citation>
    <scope>NUCLEOTIDE SEQUENCE [LARGE SCALE GENOMIC DNA]</scope>
    <source>
        <strain evidence="3 4">DSM 100565</strain>
    </source>
</reference>
<protein>
    <submittedName>
        <fullName evidence="3">Copper chaperone</fullName>
    </submittedName>
</protein>
<proteinExistence type="predicted"/>
<dbReference type="EMBL" id="FQYO01000001">
    <property type="protein sequence ID" value="SHI35561.1"/>
    <property type="molecule type" value="Genomic_DNA"/>
</dbReference>
<name>A0A1M6AGQ3_9RHOB</name>
<evidence type="ECO:0000313" key="4">
    <source>
        <dbReference type="Proteomes" id="UP000184292"/>
    </source>
</evidence>
<gene>
    <name evidence="3" type="ORF">SAMN05444417_0421</name>
</gene>
<organism evidence="3 4">
    <name type="scientific">Wenxinia saemankumensis</name>
    <dbReference type="NCBI Taxonomy" id="1447782"/>
    <lineage>
        <taxon>Bacteria</taxon>
        <taxon>Pseudomonadati</taxon>
        <taxon>Pseudomonadota</taxon>
        <taxon>Alphaproteobacteria</taxon>
        <taxon>Rhodobacterales</taxon>
        <taxon>Roseobacteraceae</taxon>
        <taxon>Wenxinia</taxon>
    </lineage>
</organism>
<dbReference type="Gene3D" id="3.30.70.100">
    <property type="match status" value="1"/>
</dbReference>
<evidence type="ECO:0000313" key="3">
    <source>
        <dbReference type="EMBL" id="SHI35561.1"/>
    </source>
</evidence>
<dbReference type="OrthoDB" id="9801832at2"/>
<evidence type="ECO:0000256" key="1">
    <source>
        <dbReference type="SAM" id="MobiDB-lite"/>
    </source>
</evidence>
<accession>A0A1M6AGQ3</accession>
<feature type="region of interest" description="Disordered" evidence="1">
    <location>
        <begin position="43"/>
        <end position="66"/>
    </location>
</feature>
<dbReference type="InterPro" id="IPR036163">
    <property type="entry name" value="HMA_dom_sf"/>
</dbReference>
<dbReference type="STRING" id="1447782.SAMN05444417_0421"/>
<dbReference type="RefSeq" id="WP_073326104.1">
    <property type="nucleotide sequence ID" value="NZ_FQYO01000001.1"/>
</dbReference>
<evidence type="ECO:0000259" key="2">
    <source>
        <dbReference type="PROSITE" id="PS50846"/>
    </source>
</evidence>
<sequence length="66" mass="6932">MLNLHVTGMTCGHCEAAVTRAIHSVDPLAEVTVNRAAERVTVDSPADPEAVRRAIEDEGYGASQAA</sequence>
<feature type="domain" description="HMA" evidence="2">
    <location>
        <begin position="1"/>
        <end position="63"/>
    </location>
</feature>
<keyword evidence="4" id="KW-1185">Reference proteome</keyword>
<dbReference type="Pfam" id="PF00403">
    <property type="entry name" value="HMA"/>
    <property type="match status" value="1"/>
</dbReference>
<dbReference type="InterPro" id="IPR006121">
    <property type="entry name" value="HMA_dom"/>
</dbReference>
<dbReference type="AlphaFoldDB" id="A0A1M6AGQ3"/>
<dbReference type="Proteomes" id="UP000184292">
    <property type="component" value="Unassembled WGS sequence"/>
</dbReference>
<dbReference type="GO" id="GO:0046872">
    <property type="term" value="F:metal ion binding"/>
    <property type="evidence" value="ECO:0007669"/>
    <property type="project" value="InterPro"/>
</dbReference>